<keyword evidence="3" id="KW-1185">Reference proteome</keyword>
<dbReference type="RefSeq" id="WP_257499072.1">
    <property type="nucleotide sequence ID" value="NZ_CP102382.1"/>
</dbReference>
<evidence type="ECO:0000313" key="3">
    <source>
        <dbReference type="Proteomes" id="UP001317001"/>
    </source>
</evidence>
<organism evidence="2 3">
    <name type="scientific">Paenimyroides aestuarii</name>
    <dbReference type="NCBI Taxonomy" id="2968490"/>
    <lineage>
        <taxon>Bacteria</taxon>
        <taxon>Pseudomonadati</taxon>
        <taxon>Bacteroidota</taxon>
        <taxon>Flavobacteriia</taxon>
        <taxon>Flavobacteriales</taxon>
        <taxon>Flavobacteriaceae</taxon>
        <taxon>Paenimyroides</taxon>
    </lineage>
</organism>
<proteinExistence type="predicted"/>
<dbReference type="SUPFAM" id="SSF56281">
    <property type="entry name" value="Metallo-hydrolase/oxidoreductase"/>
    <property type="match status" value="1"/>
</dbReference>
<dbReference type="SMART" id="SM00849">
    <property type="entry name" value="Lactamase_B"/>
    <property type="match status" value="1"/>
</dbReference>
<gene>
    <name evidence="2" type="ORF">NPX36_12585</name>
</gene>
<protein>
    <submittedName>
        <fullName evidence="2">MBL fold metallo-hydrolase</fullName>
    </submittedName>
</protein>
<dbReference type="InterPro" id="IPR036866">
    <property type="entry name" value="RibonucZ/Hydroxyglut_hydro"/>
</dbReference>
<dbReference type="PANTHER" id="PTHR42663:SF6">
    <property type="entry name" value="HYDROLASE C777.06C-RELATED"/>
    <property type="match status" value="1"/>
</dbReference>
<evidence type="ECO:0000259" key="1">
    <source>
        <dbReference type="SMART" id="SM00849"/>
    </source>
</evidence>
<accession>A0ABY5NRX4</accession>
<dbReference type="InterPro" id="IPR001279">
    <property type="entry name" value="Metallo-B-lactamas"/>
</dbReference>
<name>A0ABY5NRX4_9FLAO</name>
<dbReference type="CDD" id="cd16279">
    <property type="entry name" value="metallo-hydrolase-like_MBL-fold"/>
    <property type="match status" value="1"/>
</dbReference>
<dbReference type="Proteomes" id="UP001317001">
    <property type="component" value="Chromosome"/>
</dbReference>
<evidence type="ECO:0000313" key="2">
    <source>
        <dbReference type="EMBL" id="UUV21147.1"/>
    </source>
</evidence>
<dbReference type="EMBL" id="CP102382">
    <property type="protein sequence ID" value="UUV21147.1"/>
    <property type="molecule type" value="Genomic_DNA"/>
</dbReference>
<reference evidence="2 3" key="1">
    <citation type="submission" date="2022-08" db="EMBL/GenBank/DDBJ databases">
        <title>Myroides zhujiangensis sp. nov., a novel bacterium isolated from sediment in the Pearl River Estuary.</title>
        <authorList>
            <person name="Cui L."/>
        </authorList>
    </citation>
    <scope>NUCLEOTIDE SEQUENCE [LARGE SCALE GENOMIC DNA]</scope>
    <source>
        <strain evidence="2 3">SCSIO 72103</strain>
    </source>
</reference>
<feature type="domain" description="Metallo-beta-lactamase" evidence="1">
    <location>
        <begin position="34"/>
        <end position="225"/>
    </location>
</feature>
<dbReference type="Pfam" id="PF12706">
    <property type="entry name" value="Lactamase_B_2"/>
    <property type="match status" value="1"/>
</dbReference>
<dbReference type="Gene3D" id="3.60.15.10">
    <property type="entry name" value="Ribonuclease Z/Hydroxyacylglutathione hydrolase-like"/>
    <property type="match status" value="1"/>
</dbReference>
<dbReference type="PANTHER" id="PTHR42663">
    <property type="entry name" value="HYDROLASE C777.06C-RELATED-RELATED"/>
    <property type="match status" value="1"/>
</dbReference>
<sequence>MKVYFLGTGTSQGIPVIGNKHPVCLSKNEKDKRLRSSVLIEWNHTKIAIDCGPDFRQQMLRIDNDRLDALLFTHEHADHTAGLDDIRPYCFMESKSMPIYAQKRVIESLKKRFDYIFETENRYPGAPSVTIHEVEASKDFYVEGNKITPINVHHGSLPILGYRMDAFAYLTDVKTLDEDTYDQLKNLDVLVINALRIQEHPTHNNLEEALIHIQKINPKKAYLTHIGFQMGFHEEVQKTLPENVFLAYDQLILDI</sequence>